<feature type="compositionally biased region" description="Low complexity" evidence="3">
    <location>
        <begin position="313"/>
        <end position="330"/>
    </location>
</feature>
<evidence type="ECO:0000313" key="5">
    <source>
        <dbReference type="EMBL" id="TPX78053.1"/>
    </source>
</evidence>
<dbReference type="InterPro" id="IPR046347">
    <property type="entry name" value="bZIP_sf"/>
</dbReference>
<evidence type="ECO:0000313" key="6">
    <source>
        <dbReference type="Proteomes" id="UP000320333"/>
    </source>
</evidence>
<dbReference type="GO" id="GO:0001228">
    <property type="term" value="F:DNA-binding transcription activator activity, RNA polymerase II-specific"/>
    <property type="evidence" value="ECO:0007669"/>
    <property type="project" value="TreeGrafter"/>
</dbReference>
<dbReference type="InterPro" id="IPR050936">
    <property type="entry name" value="AP-1-like"/>
</dbReference>
<dbReference type="OrthoDB" id="2156895at2759"/>
<dbReference type="PANTHER" id="PTHR40621:SF6">
    <property type="entry name" value="AP-1-LIKE TRANSCRIPTION FACTOR YAP1-RELATED"/>
    <property type="match status" value="1"/>
</dbReference>
<dbReference type="SUPFAM" id="SSF57959">
    <property type="entry name" value="Leucine zipper domain"/>
    <property type="match status" value="1"/>
</dbReference>
<dbReference type="InterPro" id="IPR004827">
    <property type="entry name" value="bZIP"/>
</dbReference>
<proteinExistence type="predicted"/>
<feature type="region of interest" description="Disordered" evidence="3">
    <location>
        <begin position="1"/>
        <end position="84"/>
    </location>
</feature>
<dbReference type="Proteomes" id="UP000320333">
    <property type="component" value="Unassembled WGS sequence"/>
</dbReference>
<dbReference type="GO" id="GO:0090575">
    <property type="term" value="C:RNA polymerase II transcription regulator complex"/>
    <property type="evidence" value="ECO:0007669"/>
    <property type="project" value="TreeGrafter"/>
</dbReference>
<feature type="compositionally biased region" description="Polar residues" evidence="3">
    <location>
        <begin position="295"/>
        <end position="312"/>
    </location>
</feature>
<evidence type="ECO:0000256" key="3">
    <source>
        <dbReference type="SAM" id="MobiDB-lite"/>
    </source>
</evidence>
<keyword evidence="2" id="KW-0539">Nucleus</keyword>
<dbReference type="CDD" id="cd14688">
    <property type="entry name" value="bZIP_YAP"/>
    <property type="match status" value="1"/>
</dbReference>
<organism evidence="5 6">
    <name type="scientific">Chytriomyces confervae</name>
    <dbReference type="NCBI Taxonomy" id="246404"/>
    <lineage>
        <taxon>Eukaryota</taxon>
        <taxon>Fungi</taxon>
        <taxon>Fungi incertae sedis</taxon>
        <taxon>Chytridiomycota</taxon>
        <taxon>Chytridiomycota incertae sedis</taxon>
        <taxon>Chytridiomycetes</taxon>
        <taxon>Chytridiales</taxon>
        <taxon>Chytriomycetaceae</taxon>
        <taxon>Chytriomyces</taxon>
    </lineage>
</organism>
<feature type="compositionally biased region" description="Basic and acidic residues" evidence="3">
    <location>
        <begin position="75"/>
        <end position="84"/>
    </location>
</feature>
<evidence type="ECO:0000259" key="4">
    <source>
        <dbReference type="PROSITE" id="PS00036"/>
    </source>
</evidence>
<feature type="region of interest" description="Disordered" evidence="3">
    <location>
        <begin position="295"/>
        <end position="330"/>
    </location>
</feature>
<dbReference type="PANTHER" id="PTHR40621">
    <property type="entry name" value="TRANSCRIPTION FACTOR KAPC-RELATED"/>
    <property type="match status" value="1"/>
</dbReference>
<dbReference type="EMBL" id="QEAP01000010">
    <property type="protein sequence ID" value="TPX78053.1"/>
    <property type="molecule type" value="Genomic_DNA"/>
</dbReference>
<dbReference type="AlphaFoldDB" id="A0A507FP65"/>
<evidence type="ECO:0000256" key="1">
    <source>
        <dbReference type="ARBA" id="ARBA00004123"/>
    </source>
</evidence>
<keyword evidence="6" id="KW-1185">Reference proteome</keyword>
<feature type="domain" description="BZIP" evidence="4">
    <location>
        <begin position="68"/>
        <end position="83"/>
    </location>
</feature>
<feature type="compositionally biased region" description="Low complexity" evidence="3">
    <location>
        <begin position="149"/>
        <end position="161"/>
    </location>
</feature>
<protein>
    <recommendedName>
        <fullName evidence="4">BZIP domain-containing protein</fullName>
    </recommendedName>
</protein>
<accession>A0A507FP65</accession>
<evidence type="ECO:0000256" key="2">
    <source>
        <dbReference type="ARBA" id="ARBA00023242"/>
    </source>
</evidence>
<comment type="subcellular location">
    <subcellularLocation>
        <location evidence="1">Nucleus</location>
    </subcellularLocation>
</comment>
<feature type="region of interest" description="Disordered" evidence="3">
    <location>
        <begin position="149"/>
        <end position="169"/>
    </location>
</feature>
<dbReference type="Pfam" id="PF00170">
    <property type="entry name" value="bZIP_1"/>
    <property type="match status" value="1"/>
</dbReference>
<dbReference type="GO" id="GO:0000976">
    <property type="term" value="F:transcription cis-regulatory region binding"/>
    <property type="evidence" value="ECO:0007669"/>
    <property type="project" value="InterPro"/>
</dbReference>
<sequence>MTEHSDSFNADAYLGTEESPYKRAWPGMVSLGASLPESTEDHATSDSSNSKPKGRAGRKLITEPPPTKRAGQNREAQRAYRERKEQYVKSLEQKVQELQDLLAQKDGNSITTATTTPTSSEANAQFLQLELFEIKNENELLKKLVAATTASSAPTSSTTASPSPPVNVSDSTQSDCLNCIKLQLKSIELETQNKLLLQEIFELKQQAVGVTFQGVSVGNGNAAGVLNAAEEFFRNESTSVGHPFSPFDRPGSSLGMEDMMKLDPFETMFNVNPFVNFGQVVPMVGGVDSLVTNPAQPVPLQQPQSIKSQSRFSSPNVASPANPSASPANSAINSIDDWVAEEYVQGQQKQAAAGISLSSFNSGKTASEMYGPFMMESTRTKLKALPSLKNSKYVDDVLQSFVTAANFTDPKMVKKHLMRIVVTKNKLLDACSLMDRQTVIEVIESFKAMNRLHISHMYMLSSLAIKGEHVKAPIQYMQLDISEVPAIMRPFLLALKQIPSLMDAESLDLIDGLCHLVLTQMNCTNDADREDSFFKMLDLSRRLQQNCATAEDRSKYMLATELVREGKKKFMDDWMKDAQTKV</sequence>
<dbReference type="PROSITE" id="PS00036">
    <property type="entry name" value="BZIP_BASIC"/>
    <property type="match status" value="1"/>
</dbReference>
<comment type="caution">
    <text evidence="5">The sequence shown here is derived from an EMBL/GenBank/DDBJ whole genome shotgun (WGS) entry which is preliminary data.</text>
</comment>
<reference evidence="5 6" key="1">
    <citation type="journal article" date="2019" name="Sci. Rep.">
        <title>Comparative genomics of chytrid fungi reveal insights into the obligate biotrophic and pathogenic lifestyle of Synchytrium endobioticum.</title>
        <authorList>
            <person name="van de Vossenberg B.T.L.H."/>
            <person name="Warris S."/>
            <person name="Nguyen H.D.T."/>
            <person name="van Gent-Pelzer M.P.E."/>
            <person name="Joly D.L."/>
            <person name="van de Geest H.C."/>
            <person name="Bonants P.J.M."/>
            <person name="Smith D.S."/>
            <person name="Levesque C.A."/>
            <person name="van der Lee T.A.J."/>
        </authorList>
    </citation>
    <scope>NUCLEOTIDE SEQUENCE [LARGE SCALE GENOMIC DNA]</scope>
    <source>
        <strain evidence="5 6">CBS 675.73</strain>
    </source>
</reference>
<name>A0A507FP65_9FUNG</name>
<dbReference type="STRING" id="246404.A0A507FP65"/>
<gene>
    <name evidence="5" type="ORF">CcCBS67573_g00670</name>
</gene>
<dbReference type="Gene3D" id="1.20.5.170">
    <property type="match status" value="1"/>
</dbReference>